<gene>
    <name evidence="1" type="ORF">WB403_15145</name>
</gene>
<dbReference type="Proteomes" id="UP001365781">
    <property type="component" value="Unassembled WGS sequence"/>
</dbReference>
<dbReference type="RefSeq" id="WP_336539813.1">
    <property type="nucleotide sequence ID" value="NZ_JBBAYL010000012.1"/>
</dbReference>
<evidence type="ECO:0000313" key="2">
    <source>
        <dbReference type="Proteomes" id="UP001365781"/>
    </source>
</evidence>
<sequence length="65" mass="7095">MPSTMNWPRPAVRSSRGALSLAAVRAARRLLVVTVPGTDLADLLRTGEERGLGERARLQRAGRTR</sequence>
<name>A0ABU8GBN2_9ACTN</name>
<reference evidence="1 2" key="1">
    <citation type="submission" date="2024-03" db="EMBL/GenBank/DDBJ databases">
        <title>First Report of Pectobacterium brasiliscabiei causing potato scab in china.</title>
        <authorList>
            <person name="Handique U."/>
        </authorList>
    </citation>
    <scope>NUCLEOTIDE SEQUENCE [LARGE SCALE GENOMIC DNA]</scope>
    <source>
        <strain evidence="1 2">ZRIMU1503</strain>
    </source>
</reference>
<accession>A0ABU8GBN2</accession>
<keyword evidence="2" id="KW-1185">Reference proteome</keyword>
<proteinExistence type="predicted"/>
<evidence type="ECO:0000313" key="1">
    <source>
        <dbReference type="EMBL" id="MEI5610508.1"/>
    </source>
</evidence>
<organism evidence="1 2">
    <name type="scientific">Streptomyces brasiliscabiei</name>
    <dbReference type="NCBI Taxonomy" id="2736302"/>
    <lineage>
        <taxon>Bacteria</taxon>
        <taxon>Bacillati</taxon>
        <taxon>Actinomycetota</taxon>
        <taxon>Actinomycetes</taxon>
        <taxon>Kitasatosporales</taxon>
        <taxon>Streptomycetaceae</taxon>
        <taxon>Streptomyces</taxon>
    </lineage>
</organism>
<comment type="caution">
    <text evidence="1">The sequence shown here is derived from an EMBL/GenBank/DDBJ whole genome shotgun (WGS) entry which is preliminary data.</text>
</comment>
<dbReference type="EMBL" id="JBBAYM010000008">
    <property type="protein sequence ID" value="MEI5610508.1"/>
    <property type="molecule type" value="Genomic_DNA"/>
</dbReference>
<protein>
    <submittedName>
        <fullName evidence="1">Uncharacterized protein</fullName>
    </submittedName>
</protein>